<evidence type="ECO:0000313" key="5">
    <source>
        <dbReference type="Proteomes" id="UP000887578"/>
    </source>
</evidence>
<dbReference type="SUPFAM" id="SSF53067">
    <property type="entry name" value="Actin-like ATPase domain"/>
    <property type="match status" value="2"/>
</dbReference>
<dbReference type="InterPro" id="IPR013126">
    <property type="entry name" value="Hsp_70_fam"/>
</dbReference>
<dbReference type="Gene3D" id="3.90.640.10">
    <property type="entry name" value="Actin, Chain A, domain 4"/>
    <property type="match status" value="1"/>
</dbReference>
<evidence type="ECO:0000256" key="2">
    <source>
        <dbReference type="ARBA" id="ARBA00022741"/>
    </source>
</evidence>
<keyword evidence="3 4" id="KW-0067">ATP-binding</keyword>
<comment type="similarity">
    <text evidence="1 4">Belongs to the heat shock protein 70 family.</text>
</comment>
<dbReference type="AlphaFoldDB" id="A0A914P2B0"/>
<keyword evidence="5" id="KW-1185">Reference proteome</keyword>
<protein>
    <submittedName>
        <fullName evidence="6">Uncharacterized protein</fullName>
    </submittedName>
</protein>
<dbReference type="Pfam" id="PF00012">
    <property type="entry name" value="HSP70"/>
    <property type="match status" value="1"/>
</dbReference>
<dbReference type="GO" id="GO:0140662">
    <property type="term" value="F:ATP-dependent protein folding chaperone"/>
    <property type="evidence" value="ECO:0007669"/>
    <property type="project" value="InterPro"/>
</dbReference>
<keyword evidence="2 4" id="KW-0547">Nucleotide-binding</keyword>
<dbReference type="Proteomes" id="UP000887578">
    <property type="component" value="Unplaced"/>
</dbReference>
<dbReference type="InterPro" id="IPR043129">
    <property type="entry name" value="ATPase_NBD"/>
</dbReference>
<dbReference type="WBParaSite" id="PDA_v2.g11365.t1">
    <property type="protein sequence ID" value="PDA_v2.g11365.t1"/>
    <property type="gene ID" value="PDA_v2.g11365"/>
</dbReference>
<dbReference type="Gene3D" id="3.30.30.30">
    <property type="match status" value="1"/>
</dbReference>
<dbReference type="PRINTS" id="PR00301">
    <property type="entry name" value="HEATSHOCK70"/>
</dbReference>
<evidence type="ECO:0000256" key="4">
    <source>
        <dbReference type="RuleBase" id="RU003322"/>
    </source>
</evidence>
<evidence type="ECO:0000256" key="1">
    <source>
        <dbReference type="ARBA" id="ARBA00007381"/>
    </source>
</evidence>
<proteinExistence type="inferred from homology"/>
<dbReference type="PANTHER" id="PTHR19375">
    <property type="entry name" value="HEAT SHOCK PROTEIN 70KDA"/>
    <property type="match status" value="1"/>
</dbReference>
<evidence type="ECO:0000256" key="3">
    <source>
        <dbReference type="ARBA" id="ARBA00022840"/>
    </source>
</evidence>
<dbReference type="GO" id="GO:0005524">
    <property type="term" value="F:ATP binding"/>
    <property type="evidence" value="ECO:0007669"/>
    <property type="project" value="UniProtKB-KW"/>
</dbReference>
<evidence type="ECO:0000313" key="6">
    <source>
        <dbReference type="WBParaSite" id="PDA_v2.g11365.t1"/>
    </source>
</evidence>
<accession>A0A914P2B0</accession>
<organism evidence="5 6">
    <name type="scientific">Panagrolaimus davidi</name>
    <dbReference type="NCBI Taxonomy" id="227884"/>
    <lineage>
        <taxon>Eukaryota</taxon>
        <taxon>Metazoa</taxon>
        <taxon>Ecdysozoa</taxon>
        <taxon>Nematoda</taxon>
        <taxon>Chromadorea</taxon>
        <taxon>Rhabditida</taxon>
        <taxon>Tylenchina</taxon>
        <taxon>Panagrolaimomorpha</taxon>
        <taxon>Panagrolaimoidea</taxon>
        <taxon>Panagrolaimidae</taxon>
        <taxon>Panagrolaimus</taxon>
    </lineage>
</organism>
<sequence length="509" mass="58421">MGGFDERNDDDDIHIPLPRPVDLDDVFGVAVEQFARREELPDRPEPNIYEERLKEENVINFGIDFKANKISFSESLHSTIEYKDLDIMDKDLFREICKYSKNQFGCLCLCLDNSYKNQKRKEMVENGKDYGFLNIQILDSISSKCLAMLLKAKNELQNDQIYDDSTEKTIINFRGDTDYIVTIDIDGNGIFTLKYDETSSEGRQNNEIWFENFIRGQNNPQIHIIPQTTPSADKNIKAVGIDFGTSKCCVATSKRDGIEVVAVENTGGRIMPSYVAFDEKHTKCGQIVVDRLPYKAAFSVFDLKRIIGKEYEFIVPYPDWPFQVLKYNNDVKIECKTWNDDIQQQSPEEILSVLLKHLKVKTEEFQGESLEEVVITVPGTFTQRQINSTFEAACQAGWTNISFLPEPIAALFTYFEKYPSKNFTGCVFDLGGGNLNVWIFKIKNGKILLLNNDGDTCLGGRNFDKALFTYLYARLKRQFNIDMTETKKYKLITDCLVIKHSLSTQNEYT</sequence>
<dbReference type="Gene3D" id="3.30.420.40">
    <property type="match status" value="2"/>
</dbReference>
<name>A0A914P2B0_9BILA</name>
<reference evidence="6" key="1">
    <citation type="submission" date="2022-11" db="UniProtKB">
        <authorList>
            <consortium name="WormBaseParasite"/>
        </authorList>
    </citation>
    <scope>IDENTIFICATION</scope>
</reference>